<feature type="transmembrane region" description="Helical" evidence="1">
    <location>
        <begin position="55"/>
        <end position="77"/>
    </location>
</feature>
<evidence type="ECO:0000313" key="2">
    <source>
        <dbReference type="EMBL" id="RXJ71969.1"/>
    </source>
</evidence>
<dbReference type="RefSeq" id="WP_129123461.1">
    <property type="nucleotide sequence ID" value="NZ_PEIB01000028.1"/>
</dbReference>
<evidence type="ECO:0000256" key="1">
    <source>
        <dbReference type="SAM" id="Phobius"/>
    </source>
</evidence>
<reference evidence="2 3" key="1">
    <citation type="submission" date="2017-10" db="EMBL/GenBank/DDBJ databases">
        <title>Nyctiphanis sp. nov., isolated from the stomach of the euphausiid Nyctiphanes simplex (Hansen, 1911) in the Gulf of California.</title>
        <authorList>
            <person name="Gomez-Gil B."/>
            <person name="Aguilar-Mendez M."/>
            <person name="Lopez-Cortes A."/>
            <person name="Gomez-Gutierrez J."/>
            <person name="Roque A."/>
            <person name="Lang E."/>
            <person name="Gonzalez-Castillo A."/>
        </authorList>
    </citation>
    <scope>NUCLEOTIDE SEQUENCE [LARGE SCALE GENOMIC DNA]</scope>
    <source>
        <strain evidence="2 3">CAIM 600</strain>
    </source>
</reference>
<feature type="transmembrane region" description="Helical" evidence="1">
    <location>
        <begin position="145"/>
        <end position="166"/>
    </location>
</feature>
<dbReference type="OrthoDB" id="6017159at2"/>
<dbReference type="EMBL" id="PEIB01000028">
    <property type="protein sequence ID" value="RXJ71969.1"/>
    <property type="molecule type" value="Genomic_DNA"/>
</dbReference>
<feature type="transmembrane region" description="Helical" evidence="1">
    <location>
        <begin position="333"/>
        <end position="350"/>
    </location>
</feature>
<feature type="transmembrane region" description="Helical" evidence="1">
    <location>
        <begin position="178"/>
        <end position="198"/>
    </location>
</feature>
<accession>A0A4Q0YS89</accession>
<comment type="caution">
    <text evidence="2">The sequence shown here is derived from an EMBL/GenBank/DDBJ whole genome shotgun (WGS) entry which is preliminary data.</text>
</comment>
<keyword evidence="3" id="KW-1185">Reference proteome</keyword>
<name>A0A4Q0YS89_9GAMM</name>
<feature type="transmembrane region" description="Helical" evidence="1">
    <location>
        <begin position="395"/>
        <end position="418"/>
    </location>
</feature>
<organism evidence="2 3">
    <name type="scientific">Veronia nyctiphanis</name>
    <dbReference type="NCBI Taxonomy" id="1278244"/>
    <lineage>
        <taxon>Bacteria</taxon>
        <taxon>Pseudomonadati</taxon>
        <taxon>Pseudomonadota</taxon>
        <taxon>Gammaproteobacteria</taxon>
        <taxon>Vibrionales</taxon>
        <taxon>Vibrionaceae</taxon>
        <taxon>Veronia</taxon>
    </lineage>
</organism>
<keyword evidence="1" id="KW-0812">Transmembrane</keyword>
<feature type="transmembrane region" description="Helical" evidence="1">
    <location>
        <begin position="487"/>
        <end position="510"/>
    </location>
</feature>
<keyword evidence="1" id="KW-0472">Membrane</keyword>
<feature type="transmembrane region" description="Helical" evidence="1">
    <location>
        <begin position="247"/>
        <end position="266"/>
    </location>
</feature>
<keyword evidence="1" id="KW-1133">Transmembrane helix</keyword>
<feature type="transmembrane region" description="Helical" evidence="1">
    <location>
        <begin position="424"/>
        <end position="444"/>
    </location>
</feature>
<protein>
    <submittedName>
        <fullName evidence="2">Uncharacterized protein</fullName>
    </submittedName>
</protein>
<gene>
    <name evidence="2" type="ORF">CS022_18385</name>
</gene>
<feature type="transmembrane region" description="Helical" evidence="1">
    <location>
        <begin position="112"/>
        <end position="133"/>
    </location>
</feature>
<dbReference type="AlphaFoldDB" id="A0A4Q0YS89"/>
<evidence type="ECO:0000313" key="3">
    <source>
        <dbReference type="Proteomes" id="UP000290287"/>
    </source>
</evidence>
<dbReference type="Proteomes" id="UP000290287">
    <property type="component" value="Unassembled WGS sequence"/>
</dbReference>
<sequence>MWRLTLLDIKQRLRAQSVWIAILITVTITCFLFPGEKAGYRVIDINGYRGIYNSAWIGASLALVGSYLLSLFGYYWLSGSIDKDRQDRMLELIRTTGQSPQQYLLVRWIGHVFYLTLLALASLIAASILQYFLSPESPLVLSDYVLPFLLLILPSIFLTSAFILLMDTLQKPGATAKNWLYFLLWSLIAALGLTGFSAHTLVTTGMENDFAHLGMASSGSISIGFTPLKDVQEIVTWQGLKLSFESWLPVLYHLMATSVLVVMSLMRAKQVFLSSPSVVSKQANAAKALSKQTMLTKGLTKIRHFPSDLLALVGSSRFRAEVRFVEQTLNSRLFLTALGVSALSLLLPISAIQNGLLAVAVMIPVLMLARLHTVDAQSNIKELLKTTGQSGLQRMLRPLAMFYLVNLLLAGITLRFAIAGEITALLHWLAFLTISIFLPFLLASLTHSNKLFELTFISFWVAGILNKEPMADFVGVSGSEVAMTNTLMIAGFSVLASLMLTMVGNSGGVWRMKRIK</sequence>
<feature type="transmembrane region" description="Helical" evidence="1">
    <location>
        <begin position="18"/>
        <end position="35"/>
    </location>
</feature>
<proteinExistence type="predicted"/>